<dbReference type="EMBL" id="MPDK01000014">
    <property type="protein sequence ID" value="PWI57371.1"/>
    <property type="molecule type" value="Genomic_DNA"/>
</dbReference>
<dbReference type="InterPro" id="IPR004398">
    <property type="entry name" value="RNA_MeTrfase_RsmD"/>
</dbReference>
<evidence type="ECO:0000256" key="1">
    <source>
        <dbReference type="ARBA" id="ARBA00022603"/>
    </source>
</evidence>
<evidence type="ECO:0000256" key="2">
    <source>
        <dbReference type="ARBA" id="ARBA00022679"/>
    </source>
</evidence>
<dbReference type="SUPFAM" id="SSF53335">
    <property type="entry name" value="S-adenosyl-L-methionine-dependent methyltransferases"/>
    <property type="match status" value="1"/>
</dbReference>
<dbReference type="PANTHER" id="PTHR43542:SF1">
    <property type="entry name" value="METHYLTRANSFERASE"/>
    <property type="match status" value="1"/>
</dbReference>
<keyword evidence="5" id="KW-1185">Reference proteome</keyword>
<proteinExistence type="predicted"/>
<accession>A0A2U3D7X5</accession>
<keyword evidence="1 4" id="KW-0489">Methyltransferase</keyword>
<evidence type="ECO:0000256" key="3">
    <source>
        <dbReference type="SAM" id="MobiDB-lite"/>
    </source>
</evidence>
<dbReference type="GO" id="GO:0008168">
    <property type="term" value="F:methyltransferase activity"/>
    <property type="evidence" value="ECO:0007669"/>
    <property type="project" value="UniProtKB-KW"/>
</dbReference>
<organism evidence="4 5">
    <name type="scientific">Sulfoacidibacillus thermotolerans</name>
    <name type="common">Acidibacillus sulfuroxidans</name>
    <dbReference type="NCBI Taxonomy" id="1765684"/>
    <lineage>
        <taxon>Bacteria</taxon>
        <taxon>Bacillati</taxon>
        <taxon>Bacillota</taxon>
        <taxon>Bacilli</taxon>
        <taxon>Bacillales</taxon>
        <taxon>Alicyclobacillaceae</taxon>
        <taxon>Sulfoacidibacillus</taxon>
    </lineage>
</organism>
<dbReference type="GO" id="GO:0031167">
    <property type="term" value="P:rRNA methylation"/>
    <property type="evidence" value="ECO:0007669"/>
    <property type="project" value="InterPro"/>
</dbReference>
<dbReference type="Pfam" id="PF03602">
    <property type="entry name" value="Cons_hypoth95"/>
    <property type="match status" value="1"/>
</dbReference>
<dbReference type="InterPro" id="IPR029063">
    <property type="entry name" value="SAM-dependent_MTases_sf"/>
</dbReference>
<sequence length="183" mass="19989">MRVIAGDLKGRRLSAPKGTSTRPTTDRVREAIFSMIGPFFSGGVCLDLFAGSGALGIEAISRGMDEVIFVDKASAETIAKNVKQLGIEAASYLLKLPYPIAIKRLAQEERTADLVFLDPPYRLGVLEDAMQLLLKAQILREDAVVVAEMDHKTAAPDILELLMRKEAVYGSTKIVIYEYACAK</sequence>
<protein>
    <submittedName>
        <fullName evidence="4">16S rRNA (Guanine(966)-N(2))-methyltransferase RsmD</fullName>
    </submittedName>
</protein>
<dbReference type="Proteomes" id="UP000245380">
    <property type="component" value="Unassembled WGS sequence"/>
</dbReference>
<dbReference type="PIRSF" id="PIRSF004553">
    <property type="entry name" value="CHP00095"/>
    <property type="match status" value="1"/>
</dbReference>
<keyword evidence="2 4" id="KW-0808">Transferase</keyword>
<comment type="caution">
    <text evidence="4">The sequence shown here is derived from an EMBL/GenBank/DDBJ whole genome shotgun (WGS) entry which is preliminary data.</text>
</comment>
<evidence type="ECO:0000313" key="4">
    <source>
        <dbReference type="EMBL" id="PWI57371.1"/>
    </source>
</evidence>
<dbReference type="AlphaFoldDB" id="A0A2U3D7X5"/>
<dbReference type="Gene3D" id="3.40.50.150">
    <property type="entry name" value="Vaccinia Virus protein VP39"/>
    <property type="match status" value="1"/>
</dbReference>
<dbReference type="PROSITE" id="PS00092">
    <property type="entry name" value="N6_MTASE"/>
    <property type="match status" value="1"/>
</dbReference>
<evidence type="ECO:0000313" key="5">
    <source>
        <dbReference type="Proteomes" id="UP000245380"/>
    </source>
</evidence>
<dbReference type="PANTHER" id="PTHR43542">
    <property type="entry name" value="METHYLTRANSFERASE"/>
    <property type="match status" value="1"/>
</dbReference>
<reference evidence="4 5" key="1">
    <citation type="submission" date="2016-11" db="EMBL/GenBank/DDBJ databases">
        <title>Comparative genomics of Acidibacillus ferroxidans species.</title>
        <authorList>
            <person name="Oliveira G."/>
            <person name="Nunes G."/>
            <person name="Oliveira R."/>
            <person name="Araujo F."/>
            <person name="Salim A."/>
            <person name="Scholte L."/>
            <person name="Morais D."/>
            <person name="Nancucheo I."/>
            <person name="Johnson D.B."/>
            <person name="Grail B."/>
            <person name="Bittencourt J."/>
            <person name="Valadares R."/>
        </authorList>
    </citation>
    <scope>NUCLEOTIDE SEQUENCE [LARGE SCALE GENOMIC DNA]</scope>
    <source>
        <strain evidence="4 5">Y002</strain>
    </source>
</reference>
<dbReference type="GO" id="GO:0003676">
    <property type="term" value="F:nucleic acid binding"/>
    <property type="evidence" value="ECO:0007669"/>
    <property type="project" value="InterPro"/>
</dbReference>
<dbReference type="InterPro" id="IPR002052">
    <property type="entry name" value="DNA_methylase_N6_adenine_CS"/>
</dbReference>
<gene>
    <name evidence="4" type="ORF">BM613_09110</name>
</gene>
<name>A0A2U3D7X5_SULT2</name>
<dbReference type="NCBIfam" id="TIGR00095">
    <property type="entry name" value="16S rRNA (guanine(966)-N(2))-methyltransferase RsmD"/>
    <property type="match status" value="1"/>
</dbReference>
<feature type="region of interest" description="Disordered" evidence="3">
    <location>
        <begin position="1"/>
        <end position="24"/>
    </location>
</feature>